<dbReference type="Gene3D" id="1.10.10.10">
    <property type="entry name" value="Winged helix-like DNA-binding domain superfamily/Winged helix DNA-binding domain"/>
    <property type="match status" value="1"/>
</dbReference>
<dbReference type="HOGENOM" id="CLU_111585_5_3_2"/>
<keyword evidence="3" id="KW-0804">Transcription</keyword>
<keyword evidence="6" id="KW-1185">Reference proteome</keyword>
<evidence type="ECO:0000256" key="3">
    <source>
        <dbReference type="ARBA" id="ARBA00023163"/>
    </source>
</evidence>
<evidence type="ECO:0000256" key="2">
    <source>
        <dbReference type="ARBA" id="ARBA00023125"/>
    </source>
</evidence>
<dbReference type="InterPro" id="IPR036388">
    <property type="entry name" value="WH-like_DNA-bd_sf"/>
</dbReference>
<dbReference type="GO" id="GO:0003677">
    <property type="term" value="F:DNA binding"/>
    <property type="evidence" value="ECO:0007669"/>
    <property type="project" value="UniProtKB-KW"/>
</dbReference>
<dbReference type="InterPro" id="IPR002577">
    <property type="entry name" value="HTH_HxlR"/>
</dbReference>
<accession>A5ULJ1</accession>
<dbReference type="eggNOG" id="arCOG01057">
    <property type="taxonomic scope" value="Archaea"/>
</dbReference>
<dbReference type="STRING" id="420247.Msm_0864"/>
<proteinExistence type="predicted"/>
<dbReference type="AlphaFoldDB" id="A5ULJ1"/>
<dbReference type="KEGG" id="msi:Msm_0864"/>
<organism evidence="5 6">
    <name type="scientific">Methanobrevibacter smithii (strain ATCC 35061 / DSM 861 / OCM 144 / PS)</name>
    <dbReference type="NCBI Taxonomy" id="420247"/>
    <lineage>
        <taxon>Archaea</taxon>
        <taxon>Methanobacteriati</taxon>
        <taxon>Methanobacteriota</taxon>
        <taxon>Methanomada group</taxon>
        <taxon>Methanobacteria</taxon>
        <taxon>Methanobacteriales</taxon>
        <taxon>Methanobacteriaceae</taxon>
        <taxon>Methanobrevibacter</taxon>
    </lineage>
</organism>
<dbReference type="SUPFAM" id="SSF46785">
    <property type="entry name" value="Winged helix' DNA-binding domain"/>
    <property type="match status" value="1"/>
</dbReference>
<dbReference type="BioCyc" id="MSMI420247:GHWZ-882-MONOMER"/>
<dbReference type="EMBL" id="CP000678">
    <property type="protein sequence ID" value="ABQ87069.1"/>
    <property type="molecule type" value="Genomic_DNA"/>
</dbReference>
<dbReference type="PANTHER" id="PTHR33204">
    <property type="entry name" value="TRANSCRIPTIONAL REGULATOR, MARR FAMILY"/>
    <property type="match status" value="1"/>
</dbReference>
<dbReference type="PANTHER" id="PTHR33204:SF18">
    <property type="entry name" value="TRANSCRIPTIONAL REGULATORY PROTEIN"/>
    <property type="match status" value="1"/>
</dbReference>
<dbReference type="PROSITE" id="PS51118">
    <property type="entry name" value="HTH_HXLR"/>
    <property type="match status" value="1"/>
</dbReference>
<keyword evidence="2" id="KW-0238">DNA-binding</keyword>
<sequence>MKSECACPIDKAVVLFNKKWTIQLIRDMFFGKKQFKEFQEDKPDLSNKVLSQRLKELENNGLVEKKVLNTTPISSEYHLTEYGKKLNRVIYELAVFILDESDFVEYKDEEVKNQIKNNFKQALNI</sequence>
<dbReference type="GeneID" id="301000414"/>
<dbReference type="PATRIC" id="fig|420247.28.peg.861"/>
<name>A5ULJ1_METS3</name>
<protein>
    <submittedName>
        <fullName evidence="5">Predicted transcriptional regulator</fullName>
    </submittedName>
</protein>
<evidence type="ECO:0000313" key="5">
    <source>
        <dbReference type="EMBL" id="ABQ87069.1"/>
    </source>
</evidence>
<dbReference type="EnsemblBacteria" id="ABQ87069">
    <property type="protein sequence ID" value="ABQ87069"/>
    <property type="gene ID" value="Msm_0864"/>
</dbReference>
<dbReference type="Proteomes" id="UP000001992">
    <property type="component" value="Chromosome"/>
</dbReference>
<evidence type="ECO:0000256" key="1">
    <source>
        <dbReference type="ARBA" id="ARBA00023015"/>
    </source>
</evidence>
<evidence type="ECO:0000259" key="4">
    <source>
        <dbReference type="PROSITE" id="PS51118"/>
    </source>
</evidence>
<reference evidence="5 6" key="1">
    <citation type="journal article" date="2007" name="Proc. Natl. Acad. Sci. U.S.A.">
        <title>Genomic and metabolic adaptations of Methanobrevibacter smithii to the human gut.</title>
        <authorList>
            <person name="Samuel B.S."/>
            <person name="Hansen E.E."/>
            <person name="Manchester J.K."/>
            <person name="Coutinho P.M."/>
            <person name="Henrissat B."/>
            <person name="Fulton R."/>
            <person name="Latreille P."/>
            <person name="Kim K."/>
            <person name="Wilson R.K."/>
            <person name="Gordon J.I."/>
        </authorList>
    </citation>
    <scope>NUCLEOTIDE SEQUENCE [LARGE SCALE GENOMIC DNA]</scope>
    <source>
        <strain evidence="6">ATCC 35061 / DSM 861 / OCM 144 / PS</strain>
    </source>
</reference>
<dbReference type="RefSeq" id="WP_011954133.1">
    <property type="nucleotide sequence ID" value="NC_009515.1"/>
</dbReference>
<gene>
    <name evidence="5" type="ordered locus">Msm_0864</name>
</gene>
<keyword evidence="1" id="KW-0805">Transcription regulation</keyword>
<evidence type="ECO:0000313" key="6">
    <source>
        <dbReference type="Proteomes" id="UP000001992"/>
    </source>
</evidence>
<dbReference type="InterPro" id="IPR036390">
    <property type="entry name" value="WH_DNA-bd_sf"/>
</dbReference>
<feature type="domain" description="HTH hxlR-type" evidence="4">
    <location>
        <begin position="7"/>
        <end position="105"/>
    </location>
</feature>
<dbReference type="Pfam" id="PF01638">
    <property type="entry name" value="HxlR"/>
    <property type="match status" value="1"/>
</dbReference>